<keyword evidence="1" id="KW-0812">Transmembrane</keyword>
<keyword evidence="3" id="KW-1185">Reference proteome</keyword>
<evidence type="ECO:0000256" key="1">
    <source>
        <dbReference type="SAM" id="Phobius"/>
    </source>
</evidence>
<name>A0A0C1FIF5_9SPHI</name>
<dbReference type="Proteomes" id="UP000031246">
    <property type="component" value="Unassembled WGS sequence"/>
</dbReference>
<keyword evidence="1" id="KW-0472">Membrane</keyword>
<proteinExistence type="predicted"/>
<dbReference type="AlphaFoldDB" id="A0A0C1FIF5"/>
<gene>
    <name evidence="2" type="ORF">OC25_15235</name>
</gene>
<comment type="caution">
    <text evidence="2">The sequence shown here is derived from an EMBL/GenBank/DDBJ whole genome shotgun (WGS) entry which is preliminary data.</text>
</comment>
<protein>
    <submittedName>
        <fullName evidence="2">Uncharacterized protein</fullName>
    </submittedName>
</protein>
<feature type="transmembrane region" description="Helical" evidence="1">
    <location>
        <begin position="38"/>
        <end position="55"/>
    </location>
</feature>
<keyword evidence="1" id="KW-1133">Transmembrane helix</keyword>
<reference evidence="2 3" key="1">
    <citation type="submission" date="2014-10" db="EMBL/GenBank/DDBJ databases">
        <title>Pedobacter Kyungheensis.</title>
        <authorList>
            <person name="Anderson B.M."/>
            <person name="Newman J.D."/>
        </authorList>
    </citation>
    <scope>NUCLEOTIDE SEQUENCE [LARGE SCALE GENOMIC DNA]</scope>
    <source>
        <strain evidence="2 3">KACC 16221</strain>
    </source>
</reference>
<feature type="transmembrane region" description="Helical" evidence="1">
    <location>
        <begin position="67"/>
        <end position="88"/>
    </location>
</feature>
<sequence>MQWVASYIDDVDSSFSLEFIGLIKLSEKHIRYTKMKRLFKFYFLNYYSFFMGRNIDKNFSITRALNLILVELVFLVFTVLIFAFKCFPSWRNVLPVIKRYSPVYFIILIAVFSLHYFLSKFLKELVNDEVQLNVYTKMPKAKQIVFSTLIVVFLLFLVVVIIKF</sequence>
<evidence type="ECO:0000313" key="2">
    <source>
        <dbReference type="EMBL" id="KIA92747.1"/>
    </source>
</evidence>
<accession>A0A0C1FIF5</accession>
<feature type="transmembrane region" description="Helical" evidence="1">
    <location>
        <begin position="144"/>
        <end position="162"/>
    </location>
</feature>
<feature type="transmembrane region" description="Helical" evidence="1">
    <location>
        <begin position="100"/>
        <end position="118"/>
    </location>
</feature>
<dbReference type="EMBL" id="JSYN01000018">
    <property type="protein sequence ID" value="KIA92747.1"/>
    <property type="molecule type" value="Genomic_DNA"/>
</dbReference>
<organism evidence="2 3">
    <name type="scientific">Pedobacter kyungheensis</name>
    <dbReference type="NCBI Taxonomy" id="1069985"/>
    <lineage>
        <taxon>Bacteria</taxon>
        <taxon>Pseudomonadati</taxon>
        <taxon>Bacteroidota</taxon>
        <taxon>Sphingobacteriia</taxon>
        <taxon>Sphingobacteriales</taxon>
        <taxon>Sphingobacteriaceae</taxon>
        <taxon>Pedobacter</taxon>
    </lineage>
</organism>
<evidence type="ECO:0000313" key="3">
    <source>
        <dbReference type="Proteomes" id="UP000031246"/>
    </source>
</evidence>